<dbReference type="PROSITE" id="PS00634">
    <property type="entry name" value="RIBOSOMAL_L30"/>
    <property type="match status" value="1"/>
</dbReference>
<comment type="similarity">
    <text evidence="1 6">Belongs to the universal ribosomal protein uL30 family.</text>
</comment>
<accession>A0A1T3VTN0</accession>
<feature type="domain" description="Large ribosomal subunit protein uL30-like ferredoxin-like fold" evidence="7">
    <location>
        <begin position="1"/>
        <end position="46"/>
    </location>
</feature>
<dbReference type="EMBL" id="MIJD01000498">
    <property type="protein sequence ID" value="OPE45427.1"/>
    <property type="molecule type" value="Genomic_DNA"/>
</dbReference>
<comment type="subunit">
    <text evidence="2">Part of the 50S ribosomal subunit.</text>
</comment>
<dbReference type="GO" id="GO:0003735">
    <property type="term" value="F:structural constituent of ribosome"/>
    <property type="evidence" value="ECO:0007669"/>
    <property type="project" value="InterPro"/>
</dbReference>
<sequence>VRGTIGARWKQRESLRTLGLRKIRQSVVREDNAQTRGLIKTVHHLVTVEEV</sequence>
<dbReference type="Proteomes" id="UP000191039">
    <property type="component" value="Unassembled WGS sequence"/>
</dbReference>
<organism evidence="8 9">
    <name type="scientific">Mycolicibacterium diernhoferi</name>
    <dbReference type="NCBI Taxonomy" id="1801"/>
    <lineage>
        <taxon>Bacteria</taxon>
        <taxon>Bacillati</taxon>
        <taxon>Actinomycetota</taxon>
        <taxon>Actinomycetes</taxon>
        <taxon>Mycobacteriales</taxon>
        <taxon>Mycobacteriaceae</taxon>
        <taxon>Mycolicibacterium</taxon>
    </lineage>
</organism>
<reference evidence="8 9" key="1">
    <citation type="submission" date="2016-09" db="EMBL/GenBank/DDBJ databases">
        <title>genome sequences of unsequenced Mycobacteria.</title>
        <authorList>
            <person name="Greninger A.L."/>
            <person name="Jerome K.R."/>
            <person name="Mcnair B."/>
            <person name="Wallis C."/>
            <person name="Fang F."/>
        </authorList>
    </citation>
    <scope>NUCLEOTIDE SEQUENCE [LARGE SCALE GENOMIC DNA]</scope>
    <source>
        <strain evidence="8 9">BM1</strain>
    </source>
</reference>
<dbReference type="InterPro" id="IPR018038">
    <property type="entry name" value="Ribosomal_uL30_CS"/>
</dbReference>
<dbReference type="InterPro" id="IPR016082">
    <property type="entry name" value="Ribosomal_uL30_ferredoxin-like"/>
</dbReference>
<evidence type="ECO:0000313" key="9">
    <source>
        <dbReference type="Proteomes" id="UP000191039"/>
    </source>
</evidence>
<dbReference type="GO" id="GO:0006412">
    <property type="term" value="P:translation"/>
    <property type="evidence" value="ECO:0007669"/>
    <property type="project" value="InterPro"/>
</dbReference>
<dbReference type="AlphaFoldDB" id="A0A1T3VTN0"/>
<dbReference type="PIRSF" id="PIRSF002211">
    <property type="entry name" value="Ribosomal_L30_bac-type"/>
    <property type="match status" value="1"/>
</dbReference>
<dbReference type="RefSeq" id="WP_079244822.1">
    <property type="nucleotide sequence ID" value="NZ_MIJD01000498.1"/>
</dbReference>
<evidence type="ECO:0000256" key="1">
    <source>
        <dbReference type="ARBA" id="ARBA00007594"/>
    </source>
</evidence>
<dbReference type="SUPFAM" id="SSF55129">
    <property type="entry name" value="Ribosomal protein L30p/L7e"/>
    <property type="match status" value="1"/>
</dbReference>
<evidence type="ECO:0000256" key="4">
    <source>
        <dbReference type="ARBA" id="ARBA00023274"/>
    </source>
</evidence>
<dbReference type="Gene3D" id="3.30.1390.20">
    <property type="entry name" value="Ribosomal protein L30, ferredoxin-like fold domain"/>
    <property type="match status" value="1"/>
</dbReference>
<dbReference type="NCBIfam" id="TIGR01308">
    <property type="entry name" value="rpmD_bact"/>
    <property type="match status" value="1"/>
</dbReference>
<proteinExistence type="inferred from homology"/>
<dbReference type="PANTHER" id="PTHR15892">
    <property type="entry name" value="MITOCHONDRIAL RIBOSOMAL PROTEIN L30"/>
    <property type="match status" value="1"/>
</dbReference>
<gene>
    <name evidence="8" type="ORF">BV510_28195</name>
</gene>
<evidence type="ECO:0000313" key="8">
    <source>
        <dbReference type="EMBL" id="OPE45427.1"/>
    </source>
</evidence>
<feature type="non-terminal residue" evidence="8">
    <location>
        <position position="1"/>
    </location>
</feature>
<dbReference type="PANTHER" id="PTHR15892:SF2">
    <property type="entry name" value="LARGE RIBOSOMAL SUBUNIT PROTEIN UL30M"/>
    <property type="match status" value="1"/>
</dbReference>
<dbReference type="InterPro" id="IPR036919">
    <property type="entry name" value="Ribo_uL30_ferredoxin-like_sf"/>
</dbReference>
<evidence type="ECO:0000256" key="6">
    <source>
        <dbReference type="RuleBase" id="RU003734"/>
    </source>
</evidence>
<keyword evidence="3 6" id="KW-0689">Ribosomal protein</keyword>
<comment type="caution">
    <text evidence="8">The sequence shown here is derived from an EMBL/GenBank/DDBJ whole genome shotgun (WGS) entry which is preliminary data.</text>
</comment>
<dbReference type="Pfam" id="PF00327">
    <property type="entry name" value="Ribosomal_L30"/>
    <property type="match status" value="1"/>
</dbReference>
<dbReference type="CDD" id="cd01658">
    <property type="entry name" value="Ribosomal_L30"/>
    <property type="match status" value="1"/>
</dbReference>
<dbReference type="InterPro" id="IPR005996">
    <property type="entry name" value="Ribosomal_uL30_bac-type"/>
</dbReference>
<evidence type="ECO:0000256" key="5">
    <source>
        <dbReference type="ARBA" id="ARBA00035492"/>
    </source>
</evidence>
<dbReference type="GO" id="GO:0022625">
    <property type="term" value="C:cytosolic large ribosomal subunit"/>
    <property type="evidence" value="ECO:0007669"/>
    <property type="project" value="TreeGrafter"/>
</dbReference>
<evidence type="ECO:0000256" key="2">
    <source>
        <dbReference type="ARBA" id="ARBA00011838"/>
    </source>
</evidence>
<protein>
    <recommendedName>
        <fullName evidence="5">50S ribosomal protein L30</fullName>
    </recommendedName>
</protein>
<keyword evidence="4 6" id="KW-0687">Ribonucleoprotein</keyword>
<evidence type="ECO:0000256" key="3">
    <source>
        <dbReference type="ARBA" id="ARBA00022980"/>
    </source>
</evidence>
<name>A0A1T3VTN0_9MYCO</name>
<evidence type="ECO:0000259" key="7">
    <source>
        <dbReference type="Pfam" id="PF00327"/>
    </source>
</evidence>